<keyword evidence="7" id="KW-1005">Bacterial flagellum biogenesis</keyword>
<proteinExistence type="inferred from homology"/>
<comment type="similarity">
    <text evidence="2 7">Belongs to the FlgA family.</text>
</comment>
<evidence type="ECO:0000256" key="1">
    <source>
        <dbReference type="ARBA" id="ARBA00004418"/>
    </source>
</evidence>
<comment type="function">
    <text evidence="6 7">Involved in the assembly process of the P-ring formation. It may associate with FlgF on the rod constituting a structure essential for the P-ring assembly or may act as a modulator protein for the P-ring assembly.</text>
</comment>
<feature type="chain" id="PRO_5011328865" description="Flagella basal body P-ring formation protein FlgA" evidence="7">
    <location>
        <begin position="22"/>
        <end position="233"/>
    </location>
</feature>
<evidence type="ECO:0000256" key="7">
    <source>
        <dbReference type="RuleBase" id="RU362063"/>
    </source>
</evidence>
<comment type="subcellular location">
    <subcellularLocation>
        <location evidence="1 7">Periplasm</location>
    </subcellularLocation>
</comment>
<dbReference type="STRING" id="375760.SAMN04488073_0211"/>
<keyword evidence="9" id="KW-0969">Cilium</keyword>
<dbReference type="GO" id="GO:0042597">
    <property type="term" value="C:periplasmic space"/>
    <property type="evidence" value="ECO:0007669"/>
    <property type="project" value="UniProtKB-SubCell"/>
</dbReference>
<dbReference type="SMART" id="SM00858">
    <property type="entry name" value="SAF"/>
    <property type="match status" value="1"/>
</dbReference>
<dbReference type="InterPro" id="IPR013974">
    <property type="entry name" value="SAF"/>
</dbReference>
<dbReference type="Pfam" id="PF13144">
    <property type="entry name" value="ChapFlgA"/>
    <property type="match status" value="1"/>
</dbReference>
<keyword evidence="9" id="KW-0966">Cell projection</keyword>
<dbReference type="CDD" id="cd11614">
    <property type="entry name" value="SAF_CpaB_FlgA_like"/>
    <property type="match status" value="1"/>
</dbReference>
<dbReference type="InterPro" id="IPR017585">
    <property type="entry name" value="SAF_FlgA"/>
</dbReference>
<dbReference type="InterPro" id="IPR041231">
    <property type="entry name" value="FlgA_N"/>
</dbReference>
<keyword evidence="10" id="KW-1185">Reference proteome</keyword>
<sequence>MRITNLALILVMSIASGPLMAETTAGQIRKAAVAFLQAFATEQAGQGYTVTFEPGAIDSRLALAECAAPLEVQFSGDPWKTTSPSLLVACEGERPWRMFVTASLSIKGPALVAARPLTRGERITEALLMSHSVEVNASRRGVITDPRQAVGMEVRRSVNAGSLITPDILSAPDAVARGDHVIITARSGNFSVRSRGKALASASIGEQVLVENLRSSRTIKANVVGPGQVEIPM</sequence>
<dbReference type="RefSeq" id="WP_208603361.1">
    <property type="nucleotide sequence ID" value="NZ_FOYV01000001.1"/>
</dbReference>
<gene>
    <name evidence="9" type="ORF">SAMN04488073_0211</name>
</gene>
<dbReference type="Proteomes" id="UP000199290">
    <property type="component" value="Unassembled WGS sequence"/>
</dbReference>
<evidence type="ECO:0000256" key="4">
    <source>
        <dbReference type="ARBA" id="ARBA00022729"/>
    </source>
</evidence>
<dbReference type="InterPro" id="IPR039246">
    <property type="entry name" value="Flagellar_FlgA"/>
</dbReference>
<dbReference type="PANTHER" id="PTHR36307:SF1">
    <property type="entry name" value="FLAGELLA BASAL BODY P-RING FORMATION PROTEIN FLGA"/>
    <property type="match status" value="1"/>
</dbReference>
<feature type="signal peptide" evidence="7">
    <location>
        <begin position="1"/>
        <end position="21"/>
    </location>
</feature>
<evidence type="ECO:0000313" key="10">
    <source>
        <dbReference type="Proteomes" id="UP000199290"/>
    </source>
</evidence>
<evidence type="ECO:0000256" key="6">
    <source>
        <dbReference type="ARBA" id="ARBA00025643"/>
    </source>
</evidence>
<organism evidence="9 10">
    <name type="scientific">Marinobacter gudaonensis</name>
    <dbReference type="NCBI Taxonomy" id="375760"/>
    <lineage>
        <taxon>Bacteria</taxon>
        <taxon>Pseudomonadati</taxon>
        <taxon>Pseudomonadota</taxon>
        <taxon>Gammaproteobacteria</taxon>
        <taxon>Pseudomonadales</taxon>
        <taxon>Marinobacteraceae</taxon>
        <taxon>Marinobacter</taxon>
    </lineage>
</organism>
<evidence type="ECO:0000259" key="8">
    <source>
        <dbReference type="SMART" id="SM00858"/>
    </source>
</evidence>
<evidence type="ECO:0000256" key="2">
    <source>
        <dbReference type="ARBA" id="ARBA00010474"/>
    </source>
</evidence>
<dbReference type="Gene3D" id="3.90.1210.10">
    <property type="entry name" value="Antifreeze-like/N-acetylneuraminic acid synthase C-terminal domain"/>
    <property type="match status" value="1"/>
</dbReference>
<dbReference type="EMBL" id="FOYV01000001">
    <property type="protein sequence ID" value="SFR38551.1"/>
    <property type="molecule type" value="Genomic_DNA"/>
</dbReference>
<evidence type="ECO:0000256" key="5">
    <source>
        <dbReference type="ARBA" id="ARBA00022764"/>
    </source>
</evidence>
<dbReference type="Gene3D" id="2.30.30.760">
    <property type="match status" value="1"/>
</dbReference>
<name>A0A1I6G8U4_9GAMM</name>
<dbReference type="PANTHER" id="PTHR36307">
    <property type="entry name" value="FLAGELLA BASAL BODY P-RING FORMATION PROTEIN FLGA"/>
    <property type="match status" value="1"/>
</dbReference>
<dbReference type="AlphaFoldDB" id="A0A1I6G8U4"/>
<keyword evidence="9" id="KW-0282">Flagellum</keyword>
<dbReference type="GO" id="GO:0044780">
    <property type="term" value="P:bacterial-type flagellum assembly"/>
    <property type="evidence" value="ECO:0007669"/>
    <property type="project" value="InterPro"/>
</dbReference>
<evidence type="ECO:0000313" key="9">
    <source>
        <dbReference type="EMBL" id="SFR38551.1"/>
    </source>
</evidence>
<keyword evidence="4 7" id="KW-0732">Signal</keyword>
<dbReference type="NCBIfam" id="TIGR03170">
    <property type="entry name" value="flgA_cterm"/>
    <property type="match status" value="1"/>
</dbReference>
<reference evidence="10" key="1">
    <citation type="submission" date="2016-10" db="EMBL/GenBank/DDBJ databases">
        <authorList>
            <person name="Varghese N."/>
            <person name="Submissions S."/>
        </authorList>
    </citation>
    <scope>NUCLEOTIDE SEQUENCE [LARGE SCALE GENOMIC DNA]</scope>
    <source>
        <strain evidence="10">CGMCC 1.6294</strain>
    </source>
</reference>
<dbReference type="Pfam" id="PF17656">
    <property type="entry name" value="ChapFlgA_N"/>
    <property type="match status" value="1"/>
</dbReference>
<feature type="domain" description="SAF" evidence="8">
    <location>
        <begin position="108"/>
        <end position="170"/>
    </location>
</feature>
<keyword evidence="5 7" id="KW-0574">Periplasm</keyword>
<accession>A0A1I6G8U4</accession>
<protein>
    <recommendedName>
        <fullName evidence="3 7">Flagella basal body P-ring formation protein FlgA</fullName>
    </recommendedName>
</protein>
<evidence type="ECO:0000256" key="3">
    <source>
        <dbReference type="ARBA" id="ARBA00014754"/>
    </source>
</evidence>